<dbReference type="EMBL" id="CP063362">
    <property type="protein sequence ID" value="QRG07614.1"/>
    <property type="molecule type" value="Genomic_DNA"/>
</dbReference>
<reference evidence="1 2" key="1">
    <citation type="submission" date="2020-10" db="EMBL/GenBank/DDBJ databases">
        <title>Degradation of 1,4-Dioxane by Xanthobacter sp. YN2, via a Novel Group-2 Soluble Di-Iron Monooxygenase.</title>
        <authorList>
            <person name="Ma F."/>
            <person name="Wang Y."/>
            <person name="Yang J."/>
            <person name="Guo H."/>
            <person name="Su D."/>
            <person name="Yu L."/>
        </authorList>
    </citation>
    <scope>NUCLEOTIDE SEQUENCE [LARGE SCALE GENOMIC DNA]</scope>
    <source>
        <strain evidence="1 2">YN2</strain>
    </source>
</reference>
<evidence type="ECO:0000313" key="1">
    <source>
        <dbReference type="EMBL" id="QRG07614.1"/>
    </source>
</evidence>
<dbReference type="AlphaFoldDB" id="A0A974SJV1"/>
<gene>
    <name evidence="1" type="ORF">EZH22_04245</name>
</gene>
<name>A0A974SJV1_9HYPH</name>
<dbReference type="KEGG" id="xdi:EZH22_04245"/>
<proteinExistence type="predicted"/>
<evidence type="ECO:0000313" key="2">
    <source>
        <dbReference type="Proteomes" id="UP000596427"/>
    </source>
</evidence>
<dbReference type="Proteomes" id="UP000596427">
    <property type="component" value="Chromosome"/>
</dbReference>
<keyword evidence="2" id="KW-1185">Reference proteome</keyword>
<dbReference type="RefSeq" id="WP_203194527.1">
    <property type="nucleotide sequence ID" value="NZ_CP063362.1"/>
</dbReference>
<organism evidence="1 2">
    <name type="scientific">Xanthobacter dioxanivorans</name>
    <dbReference type="NCBI Taxonomy" id="2528964"/>
    <lineage>
        <taxon>Bacteria</taxon>
        <taxon>Pseudomonadati</taxon>
        <taxon>Pseudomonadota</taxon>
        <taxon>Alphaproteobacteria</taxon>
        <taxon>Hyphomicrobiales</taxon>
        <taxon>Xanthobacteraceae</taxon>
        <taxon>Xanthobacter</taxon>
    </lineage>
</organism>
<sequence>MDDFAKRNLFSTPETFRPFPDNPGGVSGRILADFGAPIDVCNKLPKAAPTFAFTLGTTSE</sequence>
<protein>
    <submittedName>
        <fullName evidence="1">Uncharacterized protein</fullName>
    </submittedName>
</protein>
<accession>A0A974SJV1</accession>